<dbReference type="RefSeq" id="WP_143849519.1">
    <property type="nucleotide sequence ID" value="NZ_VLXZ01000009.1"/>
</dbReference>
<evidence type="ECO:0000259" key="1">
    <source>
        <dbReference type="Pfam" id="PF06983"/>
    </source>
</evidence>
<feature type="domain" description="PhnB-like" evidence="1">
    <location>
        <begin position="5"/>
        <end position="129"/>
    </location>
</feature>
<reference evidence="2 3" key="1">
    <citation type="submission" date="2019-07" db="EMBL/GenBank/DDBJ databases">
        <authorList>
            <person name="Park Y.J."/>
            <person name="Jeong S.E."/>
            <person name="Jung H.S."/>
        </authorList>
    </citation>
    <scope>NUCLEOTIDE SEQUENCE [LARGE SCALE GENOMIC DNA]</scope>
    <source>
        <strain evidence="3">P16(2019)</strain>
    </source>
</reference>
<protein>
    <submittedName>
        <fullName evidence="2">VOC family protein</fullName>
    </submittedName>
</protein>
<dbReference type="InterPro" id="IPR029068">
    <property type="entry name" value="Glyas_Bleomycin-R_OHBP_Dase"/>
</dbReference>
<evidence type="ECO:0000313" key="3">
    <source>
        <dbReference type="Proteomes" id="UP000318521"/>
    </source>
</evidence>
<dbReference type="Gene3D" id="3.10.180.10">
    <property type="entry name" value="2,3-Dihydroxybiphenyl 1,2-Dioxygenase, domain 1"/>
    <property type="match status" value="1"/>
</dbReference>
<dbReference type="OrthoDB" id="9795306at2"/>
<dbReference type="PANTHER" id="PTHR33990:SF1">
    <property type="entry name" value="PROTEIN YJDN"/>
    <property type="match status" value="1"/>
</dbReference>
<dbReference type="InterPro" id="IPR028973">
    <property type="entry name" value="PhnB-like"/>
</dbReference>
<dbReference type="Proteomes" id="UP000318521">
    <property type="component" value="Unassembled WGS sequence"/>
</dbReference>
<organism evidence="2 3">
    <name type="scientific">Alkalicoccobacillus porphyridii</name>
    <dbReference type="NCBI Taxonomy" id="2597270"/>
    <lineage>
        <taxon>Bacteria</taxon>
        <taxon>Bacillati</taxon>
        <taxon>Bacillota</taxon>
        <taxon>Bacilli</taxon>
        <taxon>Bacillales</taxon>
        <taxon>Bacillaceae</taxon>
        <taxon>Alkalicoccobacillus</taxon>
    </lineage>
</organism>
<comment type="caution">
    <text evidence="2">The sequence shown here is derived from an EMBL/GenBank/DDBJ whole genome shotgun (WGS) entry which is preliminary data.</text>
</comment>
<dbReference type="Pfam" id="PF06983">
    <property type="entry name" value="3-dmu-9_3-mt"/>
    <property type="match status" value="1"/>
</dbReference>
<keyword evidence="3" id="KW-1185">Reference proteome</keyword>
<dbReference type="SUPFAM" id="SSF54593">
    <property type="entry name" value="Glyoxalase/Bleomycin resistance protein/Dihydroxybiphenyl dioxygenase"/>
    <property type="match status" value="1"/>
</dbReference>
<sequence length="134" mass="14545">MTLSLTPYVTLAGQAREAIQFYEKVLEAKVLGIMTYADMPGTPAEMKDLIANAAIQVGESSLMLSDTPEPSIQEGKKVTICITSDDAEKSKRIFADLAEGGHINMPLEETSFSPAFGDVTDKFGVTFQIYTESK</sequence>
<gene>
    <name evidence="2" type="ORF">FN960_14655</name>
</gene>
<name>A0A553ZWJ0_9BACI</name>
<accession>A0A553ZWJ0</accession>
<evidence type="ECO:0000313" key="2">
    <source>
        <dbReference type="EMBL" id="TSB45725.1"/>
    </source>
</evidence>
<dbReference type="PANTHER" id="PTHR33990">
    <property type="entry name" value="PROTEIN YJDN-RELATED"/>
    <property type="match status" value="1"/>
</dbReference>
<dbReference type="EMBL" id="VLXZ01000009">
    <property type="protein sequence ID" value="TSB45725.1"/>
    <property type="molecule type" value="Genomic_DNA"/>
</dbReference>
<proteinExistence type="predicted"/>
<dbReference type="AlphaFoldDB" id="A0A553ZWJ0"/>
<dbReference type="CDD" id="cd06588">
    <property type="entry name" value="PhnB_like"/>
    <property type="match status" value="1"/>
</dbReference>